<dbReference type="GO" id="GO:1904158">
    <property type="term" value="P:axonemal central apparatus assembly"/>
    <property type="evidence" value="ECO:0007669"/>
    <property type="project" value="TreeGrafter"/>
</dbReference>
<proteinExistence type="predicted"/>
<evidence type="ECO:0000259" key="7">
    <source>
        <dbReference type="Pfam" id="PF22544"/>
    </source>
</evidence>
<keyword evidence="5" id="KW-0966">Cell projection</keyword>
<name>A0AAW2HV74_9NEOP</name>
<dbReference type="GO" id="GO:0003341">
    <property type="term" value="P:cilium movement"/>
    <property type="evidence" value="ECO:0007669"/>
    <property type="project" value="TreeGrafter"/>
</dbReference>
<evidence type="ECO:0000256" key="3">
    <source>
        <dbReference type="ARBA" id="ARBA00022490"/>
    </source>
</evidence>
<protein>
    <recommendedName>
        <fullName evidence="7">HYDIN/VesB/CFA65-like Ig-like domain-containing protein</fullName>
    </recommendedName>
</protein>
<feature type="region of interest" description="Disordered" evidence="6">
    <location>
        <begin position="2407"/>
        <end position="2426"/>
    </location>
</feature>
<dbReference type="Gene3D" id="2.60.40.10">
    <property type="entry name" value="Immunoglobulins"/>
    <property type="match status" value="21"/>
</dbReference>
<dbReference type="InterPro" id="IPR033305">
    <property type="entry name" value="Hydin-like"/>
</dbReference>
<evidence type="ECO:0000256" key="4">
    <source>
        <dbReference type="ARBA" id="ARBA00023069"/>
    </source>
</evidence>
<feature type="region of interest" description="Disordered" evidence="6">
    <location>
        <begin position="2302"/>
        <end position="2374"/>
    </location>
</feature>
<feature type="domain" description="HYDIN/VesB/CFA65-like Ig-like" evidence="7">
    <location>
        <begin position="4180"/>
        <end position="4275"/>
    </location>
</feature>
<dbReference type="PANTHER" id="PTHR23053:SF0">
    <property type="entry name" value="HYDROCEPHALUS-INDUCING PROTEIN HOMOLOG"/>
    <property type="match status" value="1"/>
</dbReference>
<evidence type="ECO:0000256" key="1">
    <source>
        <dbReference type="ARBA" id="ARBA00004138"/>
    </source>
</evidence>
<feature type="region of interest" description="Disordered" evidence="6">
    <location>
        <begin position="2516"/>
        <end position="2554"/>
    </location>
</feature>
<accession>A0AAW2HV74</accession>
<sequence length="5019" mass="569140">MDGNGDNSSDSHVVRSSKPTDLFMFLVSSRDTPQGMVTPSQFIKEMSYTTEERYNMMLRPNAMCIQDFFPNYSDISLTPRVLIFQSCEILKSYSLIVTVRNCRKSMLQMQMECPKSINFTAKMVGGAGVSKIAPGLTAEYEVTFTPTDGIDYKQSLVLRTKGGSFSVPIIALGPRVLIDFPDEITLPPAPVKIPISKIVIARNVGSAAGSYTFLNRGCFKVEPSKGFVNPKEVVSFSIIFESAVVGNFSEIIYLRLDTGENLAIKVHGSAENINVRLDKKYIYHDDTFVGLKRSKIFHIQNNTPHLVKFSWKRNKTWKEDMSIIERMKEKYIELKDLEMRKDTKQEYLKVCSHKVHELACERILQDEIRLLESEEFRFSHPAFAIVPESGEVFPKCQTELFAVFEPNECGTLQAEAYVEVSGRDERLTLRMKGAGLGPKITLSIEVLDIDYIFLCSVHTYELVACNKGDVSGTISFRQEPLVFGGRVEVKPNTKYLSPGEHVGILVSFTSNKHGDFTEKLNFEIVETGEIVSFVLKGKIVSPTLHFDKTQIDFGTVSLGFPVTKEVTLSNLSMVPVTFSLRVLGEGNQPSISHEQFARMAIKPEMPTSPKEFEIEPTEGVVEPFSRRTAVLTLTANIARKWSTNLMVDMWDSETESVSCPINYTALAPNIAIEPNVISIPFCFVDFAYTRPLTLENTSRMSAFYYIVPQDPREQSAITFSPNISQGIIKQKGSVKILLTIRSSALGRQTLPLRILIFGNDTPMDVCQICCVGQGPVVTMKPTTLVWGEVSLLKLNTKELIINNESPIAATFVATMSKSDSPWTVSPAQSVLSPGEKVILNVGLLLRDRGKYQDVLKLQITNGKTLLCTTSAVGVGNSLFMEPNISDKYALGTLFSNKKYAFPIYVKNEGTKTIGIVWCPHEDYKAFVTNKFLNPPGLKFVMQPKKIDLHGGASKVLYLEVFSHQTGYFTQHFYCHANVDMPSKELYMVSEISAEFVEPLISFDKEEVTFCYNVSPSGVYEKLTDKINIVNTSDLPVSISLTLNDPFYINTSSGMVCKIDLDLGGSETEVVEIGFKAMENPQKRCLLYTDKLNVTFKEHSKKVSCLLQGEINYPNLLLIPRKVDFGCIPVANSAYREFIMVNISPVEVKYQITWDQKSCAVMFLNQGDFPMSKSYFEEFTEHDADGKEDVKDEDRFIHTISFDSFENPPAGYERSEITSVKEHDAQVYEGGAGGVQTQVQIQPPEDSDSALPKKPVLKIPEIEVQDEDVKNMVFPLAEKYYTADEILMNVYKEGAMERDHHVHFNKYFDITPFYGRLDKFESQIMSVSFQPNRIMKANAVARVDVEAGPTEFIHVRGIASDLTFALDKLHIHFGRQLFCETANEYLKITNTSFLEFDFETNTVDPVSADMNGNFPIEAGVLIVTPRIGHVPGMTEKVLRVRYHPGLPGMFEERFQLRIGYLEPITILVSGYAVFPQVHFTLPRTEMTCVPVEIGYAAIASITPDWLLTRVDCQKFDSTLSAERTNSENEGEKSQSLFETNIELEDDWVVINNLDCVPTEIDIHLAIERILAFKLLTTSDGLHSKMFGVSRAIPNFFVPAYEMDFGIVIAGRSVEETFIVNNYGPLPVILYFPAERDYKSRAMRIKMRTRNDIRVGESTTISINFDTTKSRFVELYERVEYMFYFEINHGARIPVRATAIVTYPSVSVSTKFLNFNEVKCGNCKVMTMKLKNFGWVPATWYLSFRLTSREVGYMHQSGILDGRDMFHLSTTKGVLFPNESCLLQISFKPEFGGKFSASMMVRVEEGLEEYKVVLTGEAVEARLKISDTVINFGAALPYTMKLFKCFSVQNPCSFPVEFYFPDYDKQIIEENLILRTLILYYQTNEVLLPIRNPGDGLPQEVLDFYRTLLENLNARYAEKLREKTLKSYHNFSTTTVSSSIVKDSDIFERKKSKIKRVSSSSRMRSRILAASAISMGYDGLPTLKDKSPEEIEDMLSEFIKITSSSEHRLNPLAHILGNNLTVPKNEGLESIRGLVIILHAAPYSTTNRFAKHCSKFVGKPSLTIDRIVLEEVALTRCDAAIVLRGIIEDTHEEHSAKARALKDSQAGIDNWREIPYEVTMKELEKKLNQLFVLRELSRDKLQTEEKPVPPSSARKDRASTPNAKPAHILEGTEEIVYEILRFRLQMEAISGLVIEHLNSMWITNHANALKTIVRACGNISDMVVICMRMSLDKLKEFIILQKEEQVMRETQIKEDALKALDEESEEYFRAIELPEEVKKELVAKYLVTRHEEYNAYLKMMEERTRMKKTKSQNAKLAFSTASSAKDKRGASTKEKEKKESGDRSVKTKGKTRERERTSKSKAPSEGENQHDLSKKYNEKEEMLFKSFDDELMDIMGFLQHWDRTVGMSRSSQGIIHKPRRSTSSRKSTADVQEKLEKAEPDIGIPFWIINENSRKSGLEEAVFYSLQQMLIQRRNSHDSMSWGQDVPESVTYTVVTFPPHRHPTASVPAFQLASVDRSASSVSTDDERPAVDSESQISMRSKKRSSGNAKIRMESRASVMSKTAKSKKNFNPGFLSDSITDENFKARCILQEGESAFWCVQFSPTTVGRYEQFYSISMSSPPNNNYVIKCTGICDIPRLDMNPENIFTRVAWKKPADYIYLPTFFYSKYYFDFGSVIPNQSRDDGRDRELHAIFSLTNISSLPVDLTVMFAEDALREQPTGSKNFLIEPTEGHLEPYQTFLLNIYANPSKYGPVEEMLLIFIRGNPKIESITVKCYGVKVSVSVEPRVIDFDRMLLFRKDRKKITFTNCNLIPLFVTLSGYNKLPPQFSFSAVKSWVQPLKSFVIEIEYQANEVQVINNESIQVLIYDRTEAPEPVQTLNFTVSAEAYDASVDIYMASKEDNHMDFEDLRIQNEYKKSMTLKNTGKYDLGFKVVIDYELLEKNGNEEFFVSPDEGILAVGKPYVLTVNFLARSEVYWKKLPLFRINLNEPYNHNELVASIPIEVSARTFFSRYVIQPLSELNIGPVEVGLQKSVKVCVENKGHFSFTYSIESPNVEVVETDTSKKSAKKASEASSRQKKRDKEKDVPESLNVGCFDITPCSGIVNIKETALIIVNFTPTEVRRYEETVVMKITESPPHLKDGNELRILAEGCIPELNLDDWASMFREHRVRNSDKDLPQISEFGYQTFFTIDKQQLCFKNACLGKTVEGRVHLENKGQIHCHVTLSMSKPEVNRNRTSAEVEGEFWVEPLDVIIPPYESGTFVIFFRPETLVNYRSQLTLTLVMPERYTHITRIINLYGIVCVPRVEIVQPIARTIEGDGEVNFRPTTPGRVGNSLISFRNVGKIDCRVVLEIQQKDGEIFSLLPTSETESMLQAWESSKPITHTTLVKVSPGKIAEFNVFFKPLEIKTYNSEIRLFVIDNGFENVRFLLNGEAFLEEVVLERFQMSMPFAENPEESSSFLQPTPGVYFLNLGHCFTSKKKRFLARLMNRTEKEFFKFEWEENALSLAIQPPVGHLHPGTYKEILFVYLPHESVEVEEVPVACKLFKIRYQDTPKIPPWDRRRTHQPDALMNELDFTSSRINKSSITNQSGSQEMGKMFICLEEPEHDVVPESNREIILYISAVSDYARPNCEVTNVHFADTFMFQTRTFSLPIENTGNVALDYTLYIKSVTFEPVKVHESQQARPSSILGSRVISIQEGVETKPKKFYRKNLGARPKPLSNEKLLDTSMEDDDDVHPKWSPVDIKSESYNPIHLENASGRILPKEKVFCQITFSPLDVNEYKGIIKMKVDNTHPEQVLPEILVSARSIMPYCHFDLPESDYLQSGRRDYSRPGPIGSGPGMPLDPKIKTVEVKVLGTRVTKPIHFYAINPTECDYSFMWVNVTQNKPDEVQSLHCSDAEGVIQAGRQKLMEFVFVSQFPGTFEYFWKFCIPEYETEMVFLFVVIAQEPIMYFVPNNLIMSPTSVGGMVSGWVNLVNEDDVSSDFFFQPDSLYADGRLNFVKVQPMSGKIEPKSEMNFKITFIGKTGGKILFKLKCKLKKLQNPVVITVETTTYAVEPLVSYIDLGKGKSIAKPNINNIVDFGTEVQVNKPETISFFLSSTSKLSFYYEWLYDRKELANEQCSLTFSTVEGHVTSFARDECRLTVEFSRKSHLRNFLVKLKIKRGPVYNFLLNAEASAVCYEFSFTNYDFGYCYIQSSNHPYYKTALVFRNKDKTDVLIESILDNLQAFKMNMKECFVGVGQELLIPIEFYPRECRKYEEEIRLRIGGAIQRDITFSGHGAEFRVVLADVSHMNVHFGAVKIGRKEAKEFVIINKGPTAATIVVGFSDQLPMDPAQLANADGETDDLPVEHRLSHMLTLTPARPFIIKSKETYSIRVDYFPKARAPAFTETVYMQFQEKVNPLCIVSGSTIGPEFSLDKDYLTFGAVVANCCSTLKLKIINSGDVGAKFKWETSELEDEYSLSPESGYLTAGSDIIINVKFKPKIIRCCVKGAVECKLFLSDTETYPPLKLKLLGDCVDLPPPTLSVPFKCCVRQSETKQISIINKTGTDWNLLPIVGGEYFTGPDVISVPSMSTRNYDITYRPLVMTQPDVFHKGSICVCLPNGVVNVYELIGTSLQPDAKEIIYREVPCKTKYIELLNVKNWLRSHQRFNVTRVCTMNENSEDLVYTCMGSDVFELAPSAEKEYKLTFHAYKVGKLRFSITFTNVETNEYLWFDITFTVVMCGPLDIISLYSSVRKATPHAIRIENPLLTPVQYKIECTNHEILVPNIDLLPPQSSREVIIAYRPLHAGEKKEHLKVSCPELGVFPIDLRLQASEAAPLEPIFMETALGNTETHRVKVPNYCNSTSSFYCWVTSDDFRVDERIIAPGQGQALIDVTFEPSSLGQSTAELHIDSEQAGYFTYPLIGKALTPPTKGPFTVKYSSPLTIVFKNVLKETKKFKIFVDNPAFAVKSTVEEIPPGNEYKIVIALQKMKSLEKYVTTSETAINTRYPIMGQLIVECSEPTIKWQYYLKGFLDKNPK</sequence>
<evidence type="ECO:0000256" key="6">
    <source>
        <dbReference type="SAM" id="MobiDB-lite"/>
    </source>
</evidence>
<keyword evidence="3" id="KW-0963">Cytoplasm</keyword>
<evidence type="ECO:0000313" key="8">
    <source>
        <dbReference type="EMBL" id="KAL0273825.1"/>
    </source>
</evidence>
<evidence type="ECO:0000256" key="2">
    <source>
        <dbReference type="ARBA" id="ARBA00004496"/>
    </source>
</evidence>
<feature type="domain" description="HYDIN/VesB/CFA65-like Ig-like" evidence="7">
    <location>
        <begin position="438"/>
        <end position="537"/>
    </location>
</feature>
<feature type="compositionally biased region" description="Basic and acidic residues" evidence="6">
    <location>
        <begin position="2322"/>
        <end position="2374"/>
    </location>
</feature>
<organism evidence="8">
    <name type="scientific">Menopon gallinae</name>
    <name type="common">poultry shaft louse</name>
    <dbReference type="NCBI Taxonomy" id="328185"/>
    <lineage>
        <taxon>Eukaryota</taxon>
        <taxon>Metazoa</taxon>
        <taxon>Ecdysozoa</taxon>
        <taxon>Arthropoda</taxon>
        <taxon>Hexapoda</taxon>
        <taxon>Insecta</taxon>
        <taxon>Pterygota</taxon>
        <taxon>Neoptera</taxon>
        <taxon>Paraneoptera</taxon>
        <taxon>Psocodea</taxon>
        <taxon>Troctomorpha</taxon>
        <taxon>Phthiraptera</taxon>
        <taxon>Amblycera</taxon>
        <taxon>Menoponidae</taxon>
        <taxon>Menopon</taxon>
    </lineage>
</organism>
<feature type="region of interest" description="Disordered" evidence="6">
    <location>
        <begin position="2139"/>
        <end position="2161"/>
    </location>
</feature>
<dbReference type="InterPro" id="IPR013783">
    <property type="entry name" value="Ig-like_fold"/>
</dbReference>
<dbReference type="EMBL" id="JARGDH010000003">
    <property type="protein sequence ID" value="KAL0273825.1"/>
    <property type="molecule type" value="Genomic_DNA"/>
</dbReference>
<dbReference type="PANTHER" id="PTHR23053">
    <property type="entry name" value="DLEC1 DELETED IN LUNG AND ESOPHAGEAL CANCER 1"/>
    <property type="match status" value="1"/>
</dbReference>
<dbReference type="InterPro" id="IPR008962">
    <property type="entry name" value="PapD-like_sf"/>
</dbReference>
<dbReference type="SUPFAM" id="SSF49354">
    <property type="entry name" value="PapD-like"/>
    <property type="match status" value="1"/>
</dbReference>
<feature type="region of interest" description="Disordered" evidence="6">
    <location>
        <begin position="3057"/>
        <end position="3082"/>
    </location>
</feature>
<comment type="subcellular location">
    <subcellularLocation>
        <location evidence="1">Cell projection</location>
        <location evidence="1">Cilium</location>
    </subcellularLocation>
    <subcellularLocation>
        <location evidence="2">Cytoplasm</location>
    </subcellularLocation>
</comment>
<feature type="compositionally biased region" description="Polar residues" evidence="6">
    <location>
        <begin position="2309"/>
        <end position="2321"/>
    </location>
</feature>
<feature type="domain" description="HYDIN/VesB/CFA65-like Ig-like" evidence="7">
    <location>
        <begin position="178"/>
        <end position="268"/>
    </location>
</feature>
<dbReference type="Pfam" id="PF22544">
    <property type="entry name" value="HYDIN_VesB_CFA65-like_Ig"/>
    <property type="match status" value="3"/>
</dbReference>
<dbReference type="InterPro" id="IPR053879">
    <property type="entry name" value="HYDIN_VesB_CFA65-like_Ig"/>
</dbReference>
<evidence type="ECO:0000256" key="5">
    <source>
        <dbReference type="ARBA" id="ARBA00023273"/>
    </source>
</evidence>
<comment type="caution">
    <text evidence="8">The sequence shown here is derived from an EMBL/GenBank/DDBJ whole genome shotgun (WGS) entry which is preliminary data.</text>
</comment>
<dbReference type="GO" id="GO:0005930">
    <property type="term" value="C:axoneme"/>
    <property type="evidence" value="ECO:0007669"/>
    <property type="project" value="TreeGrafter"/>
</dbReference>
<gene>
    <name evidence="8" type="ORF">PYX00_006405</name>
</gene>
<keyword evidence="4" id="KW-0969">Cilium</keyword>
<feature type="compositionally biased region" description="Basic and acidic residues" evidence="6">
    <location>
        <begin position="2139"/>
        <end position="2156"/>
    </location>
</feature>
<reference evidence="8" key="1">
    <citation type="journal article" date="2024" name="Gigascience">
        <title>Chromosome-level genome of the poultry shaft louse Menopon gallinae provides insight into the host-switching and adaptive evolution of parasitic lice.</title>
        <authorList>
            <person name="Xu Y."/>
            <person name="Ma L."/>
            <person name="Liu S."/>
            <person name="Liang Y."/>
            <person name="Liu Q."/>
            <person name="He Z."/>
            <person name="Tian L."/>
            <person name="Duan Y."/>
            <person name="Cai W."/>
            <person name="Li H."/>
            <person name="Song F."/>
        </authorList>
    </citation>
    <scope>NUCLEOTIDE SEQUENCE</scope>
    <source>
        <strain evidence="8">Cailab_2023a</strain>
    </source>
</reference>